<keyword evidence="6" id="KW-0963">Cytoplasm</keyword>
<evidence type="ECO:0000256" key="12">
    <source>
        <dbReference type="ARBA" id="ARBA00022833"/>
    </source>
</evidence>
<feature type="compositionally biased region" description="Polar residues" evidence="13">
    <location>
        <begin position="441"/>
        <end position="459"/>
    </location>
</feature>
<comment type="similarity">
    <text evidence="4">Belongs to the peptidase C19 family.</text>
</comment>
<feature type="region of interest" description="Disordered" evidence="13">
    <location>
        <begin position="44"/>
        <end position="87"/>
    </location>
</feature>
<accession>A0A1V9XM33</accession>
<proteinExistence type="inferred from homology"/>
<dbReference type="AlphaFoldDB" id="A0A1V9XM33"/>
<keyword evidence="11" id="KW-0788">Thiol protease</keyword>
<evidence type="ECO:0000256" key="11">
    <source>
        <dbReference type="ARBA" id="ARBA00022807"/>
    </source>
</evidence>
<dbReference type="STRING" id="418985.A0A1V9XM33"/>
<dbReference type="Gene3D" id="2.30.30.190">
    <property type="entry name" value="CAP Gly-rich-like domain"/>
    <property type="match status" value="1"/>
</dbReference>
<dbReference type="GO" id="GO:0006508">
    <property type="term" value="P:proteolysis"/>
    <property type="evidence" value="ECO:0007669"/>
    <property type="project" value="UniProtKB-KW"/>
</dbReference>
<name>A0A1V9XM33_9ACAR</name>
<feature type="domain" description="CAP-Gly" evidence="14">
    <location>
        <begin position="839"/>
        <end position="918"/>
    </location>
</feature>
<protein>
    <recommendedName>
        <fullName evidence="5">ubiquitinyl hydrolase 1</fullName>
        <ecNumber evidence="5">3.4.19.12</ecNumber>
    </recommendedName>
</protein>
<keyword evidence="9" id="KW-0833">Ubl conjugation pathway</keyword>
<keyword evidence="8" id="KW-0479">Metal-binding</keyword>
<evidence type="ECO:0000256" key="3">
    <source>
        <dbReference type="ARBA" id="ARBA00004556"/>
    </source>
</evidence>
<evidence type="ECO:0000256" key="2">
    <source>
        <dbReference type="ARBA" id="ARBA00004300"/>
    </source>
</evidence>
<feature type="region of interest" description="Disordered" evidence="13">
    <location>
        <begin position="419"/>
        <end position="459"/>
    </location>
</feature>
<evidence type="ECO:0000256" key="7">
    <source>
        <dbReference type="ARBA" id="ARBA00022670"/>
    </source>
</evidence>
<keyword evidence="10 15" id="KW-0378">Hydrolase</keyword>
<evidence type="ECO:0000256" key="10">
    <source>
        <dbReference type="ARBA" id="ARBA00022801"/>
    </source>
</evidence>
<evidence type="ECO:0000256" key="6">
    <source>
        <dbReference type="ARBA" id="ARBA00022490"/>
    </source>
</evidence>
<feature type="compositionally biased region" description="Polar residues" evidence="13">
    <location>
        <begin position="355"/>
        <end position="364"/>
    </location>
</feature>
<feature type="compositionally biased region" description="Polar residues" evidence="13">
    <location>
        <begin position="66"/>
        <end position="78"/>
    </location>
</feature>
<dbReference type="SMART" id="SM01052">
    <property type="entry name" value="CAP_GLY"/>
    <property type="match status" value="1"/>
</dbReference>
<dbReference type="GO" id="GO:0046872">
    <property type="term" value="F:metal ion binding"/>
    <property type="evidence" value="ECO:0007669"/>
    <property type="project" value="UniProtKB-KW"/>
</dbReference>
<comment type="catalytic activity">
    <reaction evidence="1">
        <text>Thiol-dependent hydrolysis of ester, thioester, amide, peptide and isopeptide bonds formed by the C-terminal Gly of ubiquitin (a 76-residue protein attached to proteins as an intracellular targeting signal).</text>
        <dbReference type="EC" id="3.4.19.12"/>
    </reaction>
</comment>
<evidence type="ECO:0000256" key="4">
    <source>
        <dbReference type="ARBA" id="ARBA00009085"/>
    </source>
</evidence>
<evidence type="ECO:0000256" key="8">
    <source>
        <dbReference type="ARBA" id="ARBA00022723"/>
    </source>
</evidence>
<feature type="compositionally biased region" description="Polar residues" evidence="13">
    <location>
        <begin position="213"/>
        <end position="225"/>
    </location>
</feature>
<comment type="subcellular location">
    <subcellularLocation>
        <location evidence="2">Cytoplasm</location>
        <location evidence="2">Cytoskeleton</location>
        <location evidence="2">Microtubule organizing center</location>
        <location evidence="2">Centrosome</location>
    </subcellularLocation>
    <subcellularLocation>
        <location evidence="3">Cytoplasm</location>
        <location evidence="3">Perinuclear region</location>
    </subcellularLocation>
</comment>
<dbReference type="SUPFAM" id="SSF74924">
    <property type="entry name" value="Cap-Gly domain"/>
    <property type="match status" value="1"/>
</dbReference>
<evidence type="ECO:0000256" key="1">
    <source>
        <dbReference type="ARBA" id="ARBA00000707"/>
    </source>
</evidence>
<dbReference type="EMBL" id="MNPL01007745">
    <property type="protein sequence ID" value="OQR74575.1"/>
    <property type="molecule type" value="Genomic_DNA"/>
</dbReference>
<feature type="region of interest" description="Disordered" evidence="13">
    <location>
        <begin position="213"/>
        <end position="256"/>
    </location>
</feature>
<evidence type="ECO:0000313" key="16">
    <source>
        <dbReference type="Proteomes" id="UP000192247"/>
    </source>
</evidence>
<reference evidence="15 16" key="1">
    <citation type="journal article" date="2017" name="Gigascience">
        <title>Draft genome of the honey bee ectoparasitic mite, Tropilaelaps mercedesae, is shaped by the parasitic life history.</title>
        <authorList>
            <person name="Dong X."/>
            <person name="Armstrong S.D."/>
            <person name="Xia D."/>
            <person name="Makepeace B.L."/>
            <person name="Darby A.C."/>
            <person name="Kadowaki T."/>
        </authorList>
    </citation>
    <scope>NUCLEOTIDE SEQUENCE [LARGE SCALE GENOMIC DNA]</scope>
    <source>
        <strain evidence="15">Wuxi-XJTLU</strain>
    </source>
</reference>
<keyword evidence="16" id="KW-1185">Reference proteome</keyword>
<evidence type="ECO:0000259" key="14">
    <source>
        <dbReference type="SMART" id="SM01052"/>
    </source>
</evidence>
<feature type="compositionally biased region" description="Basic and acidic residues" evidence="13">
    <location>
        <begin position="235"/>
        <end position="245"/>
    </location>
</feature>
<feature type="compositionally biased region" description="Polar residues" evidence="13">
    <location>
        <begin position="247"/>
        <end position="256"/>
    </location>
</feature>
<dbReference type="PANTHER" id="PTHR11830">
    <property type="entry name" value="40S RIBOSOMAL PROTEIN S3A"/>
    <property type="match status" value="1"/>
</dbReference>
<dbReference type="InterPro" id="IPR000938">
    <property type="entry name" value="CAP-Gly_domain"/>
</dbReference>
<sequence length="1022" mass="113757">MDPRSHGRECSPGAESFYSARESDTASLASFYLDAYDDLTVDEYQSAPEIDREMTPVGTEPERTSSAESTPRHSPSRQLRQEELPNLINKRHSHDFGFLYHREAGKPLVLQRSTSYMSEGAFPTNAVKKADSYSSVDYLHDSYDFSTQSTRRAPPNRARQWRLSMERLAQKERQKSEQPEPRNEMRMALECPLKIPLPKPKDVEQMKHMLAQIKSQDAAPSSQISFDAVRKRAPSKTDDGHDRTYEPNLTNVQSNGEICGDEAVPMVPLRSTEVKANDHLELQPAIDAPTSVPQKLSMSPPSSVRVSPKPVFPTPALACITPPRSPSLPPSRPSSPPATSPQSPLMNFRRPLSALPQTGRNSFASPPDDVPRRPVRSRRGTRSAGASRHQSITREGLRDSTRDLQEQIQTLLRSLHKKLNKSGSLGRSPTRGSIGKCDSGELSTSRSNNSLSGKPTRYSSIKRESTMEKLENILSSSSETKKVGMFDAESIEELSTYGRIGNYVSANNTDTAIFEEFDKHFDLMLEADSGEEDDFVKIEDENGHASSQSYFSSMLSGAQERYRGRDLNRNLRDESDWRERKSDRKVDRSSPPLSLKKASRTSPPKKTAVAEPTEPPPVPLKRRVSRDERGKLANGLAPEQRPLSGGSEHQQLIIDQQNEQLKRLQKNQEELEEKMRLLQEQLKRQQQAQRMEQVPPAIPVKRRSSKVSESPEHYNQLGAAVLPPSDGGFPLISPYHFDPTSCGQMADGFLPTSLCRSGVQSPTTSKNSFLPQSNDASWQDRLLVASLIDVEDEVTETAIDCSPASANVARQTGDHRSPMERADTTGNLQIPYDDFVFEVGSLVGVMLPPETAGSGRSGSGSAGGMAFGVVRWAGYINDEPMLGLEMDDYGFQSGYLHDALYFDCEQGKGLFARPEQCVPDERIQQMALLDQAPHHDAHDNQLLNMVYDPLPGDFPPLFNVGTKDLSHLVGRCKGIQGHHNSCYLDATLFAMFTTTSVFDFIIDRPREDGDIPEYDQVQRVTL</sequence>
<dbReference type="EC" id="3.4.19.12" evidence="5"/>
<dbReference type="GO" id="GO:0048471">
    <property type="term" value="C:perinuclear region of cytoplasm"/>
    <property type="evidence" value="ECO:0007669"/>
    <property type="project" value="UniProtKB-SubCell"/>
</dbReference>
<feature type="compositionally biased region" description="Basic and acidic residues" evidence="13">
    <location>
        <begin position="574"/>
        <end position="588"/>
    </location>
</feature>
<dbReference type="GO" id="GO:0005813">
    <property type="term" value="C:centrosome"/>
    <property type="evidence" value="ECO:0007669"/>
    <property type="project" value="UniProtKB-SubCell"/>
</dbReference>
<keyword evidence="12" id="KW-0862">Zinc</keyword>
<evidence type="ECO:0000313" key="15">
    <source>
        <dbReference type="EMBL" id="OQR74575.1"/>
    </source>
</evidence>
<evidence type="ECO:0000256" key="9">
    <source>
        <dbReference type="ARBA" id="ARBA00022786"/>
    </source>
</evidence>
<feature type="compositionally biased region" description="Low complexity" evidence="13">
    <location>
        <begin position="297"/>
        <end position="309"/>
    </location>
</feature>
<dbReference type="Gene3D" id="3.90.70.10">
    <property type="entry name" value="Cysteine proteinases"/>
    <property type="match status" value="1"/>
</dbReference>
<gene>
    <name evidence="15" type="ORF">BIW11_08972</name>
</gene>
<evidence type="ECO:0000256" key="13">
    <source>
        <dbReference type="SAM" id="MobiDB-lite"/>
    </source>
</evidence>
<feature type="region of interest" description="Disordered" evidence="13">
    <location>
        <begin position="284"/>
        <end position="401"/>
    </location>
</feature>
<feature type="compositionally biased region" description="Basic and acidic residues" evidence="13">
    <location>
        <begin position="49"/>
        <end position="65"/>
    </location>
</feature>
<feature type="compositionally biased region" description="Polar residues" evidence="13">
    <location>
        <begin position="421"/>
        <end position="431"/>
    </location>
</feature>
<dbReference type="GO" id="GO:0004843">
    <property type="term" value="F:cysteine-type deubiquitinase activity"/>
    <property type="evidence" value="ECO:0007669"/>
    <property type="project" value="UniProtKB-EC"/>
</dbReference>
<dbReference type="Pfam" id="PF01302">
    <property type="entry name" value="CAP_GLY"/>
    <property type="match status" value="1"/>
</dbReference>
<keyword evidence="7" id="KW-0645">Protease</keyword>
<organism evidence="15 16">
    <name type="scientific">Tropilaelaps mercedesae</name>
    <dbReference type="NCBI Taxonomy" id="418985"/>
    <lineage>
        <taxon>Eukaryota</taxon>
        <taxon>Metazoa</taxon>
        <taxon>Ecdysozoa</taxon>
        <taxon>Arthropoda</taxon>
        <taxon>Chelicerata</taxon>
        <taxon>Arachnida</taxon>
        <taxon>Acari</taxon>
        <taxon>Parasitiformes</taxon>
        <taxon>Mesostigmata</taxon>
        <taxon>Gamasina</taxon>
        <taxon>Dermanyssoidea</taxon>
        <taxon>Laelapidae</taxon>
        <taxon>Tropilaelaps</taxon>
    </lineage>
</organism>
<dbReference type="OrthoDB" id="6287070at2759"/>
<evidence type="ECO:0000256" key="5">
    <source>
        <dbReference type="ARBA" id="ARBA00012759"/>
    </source>
</evidence>
<dbReference type="InterPro" id="IPR036859">
    <property type="entry name" value="CAP-Gly_dom_sf"/>
</dbReference>
<dbReference type="Proteomes" id="UP000192247">
    <property type="component" value="Unassembled WGS sequence"/>
</dbReference>
<dbReference type="InParanoid" id="A0A1V9XM33"/>
<feature type="compositionally biased region" description="Pro residues" evidence="13">
    <location>
        <begin position="323"/>
        <end position="339"/>
    </location>
</feature>
<comment type="caution">
    <text evidence="15">The sequence shown here is derived from an EMBL/GenBank/DDBJ whole genome shotgun (WGS) entry which is preliminary data.</text>
</comment>
<feature type="region of interest" description="Disordered" evidence="13">
    <location>
        <begin position="574"/>
        <end position="627"/>
    </location>
</feature>
<feature type="region of interest" description="Disordered" evidence="13">
    <location>
        <begin position="689"/>
        <end position="708"/>
    </location>
</feature>